<evidence type="ECO:0008006" key="8">
    <source>
        <dbReference type="Google" id="ProtNLM"/>
    </source>
</evidence>
<evidence type="ECO:0000256" key="1">
    <source>
        <dbReference type="ARBA" id="ARBA00004370"/>
    </source>
</evidence>
<reference evidence="6 7" key="1">
    <citation type="journal article" date="2018" name="Genome Announc.">
        <title>Draft Genome Sequence of "Candidatus Phycosocius bacilliformis," an Alphaproteobacterial Ectosymbiont of the Hydrocarbon-Producing Green Alga Botryococcus braunii.</title>
        <authorList>
            <person name="Tanabe Y."/>
            <person name="Yamaguchi H."/>
            <person name="Watanabe M.M."/>
        </authorList>
    </citation>
    <scope>NUCLEOTIDE SEQUENCE [LARGE SCALE GENOMIC DNA]</scope>
    <source>
        <strain evidence="6 7">BOTRYCO-2</strain>
    </source>
</reference>
<evidence type="ECO:0000313" key="6">
    <source>
        <dbReference type="EMBL" id="GBF56475.1"/>
    </source>
</evidence>
<dbReference type="AlphaFoldDB" id="A0A2P2E5Y1"/>
<dbReference type="InterPro" id="IPR023352">
    <property type="entry name" value="MAPEG-like_dom_sf"/>
</dbReference>
<dbReference type="Proteomes" id="UP000245086">
    <property type="component" value="Unassembled WGS sequence"/>
</dbReference>
<dbReference type="OrthoDB" id="7743618at2"/>
<evidence type="ECO:0000256" key="4">
    <source>
        <dbReference type="ARBA" id="ARBA00023136"/>
    </source>
</evidence>
<dbReference type="RefSeq" id="WP_108983361.1">
    <property type="nucleotide sequence ID" value="NZ_BFBR01000001.1"/>
</dbReference>
<keyword evidence="7" id="KW-1185">Reference proteome</keyword>
<dbReference type="SUPFAM" id="SSF161084">
    <property type="entry name" value="MAPEG domain-like"/>
    <property type="match status" value="1"/>
</dbReference>
<sequence length="131" mass="14389">MTPLLTILAWTLVLAFVQILLFDIARTGQYGLKWNMGARDEAMPPLSPMAERLRRAQDNLYETLPLFIAAVLIAVAAGKENTITILGAQIYLIGRVIYVPLYAYGVKNIRSLVWIGSTIGLGMIVVSLLLG</sequence>
<keyword evidence="3 5" id="KW-1133">Transmembrane helix</keyword>
<protein>
    <recommendedName>
        <fullName evidence="8">MAPEG family protein</fullName>
    </recommendedName>
</protein>
<dbReference type="Gene3D" id="1.20.120.550">
    <property type="entry name" value="Membrane associated eicosanoid/glutathione metabolism-like domain"/>
    <property type="match status" value="1"/>
</dbReference>
<dbReference type="EMBL" id="BFBR01000001">
    <property type="protein sequence ID" value="GBF56475.1"/>
    <property type="molecule type" value="Genomic_DNA"/>
</dbReference>
<feature type="transmembrane region" description="Helical" evidence="5">
    <location>
        <begin position="6"/>
        <end position="25"/>
    </location>
</feature>
<accession>A0A2P2E5Y1</accession>
<keyword evidence="4 5" id="KW-0472">Membrane</keyword>
<evidence type="ECO:0000256" key="5">
    <source>
        <dbReference type="SAM" id="Phobius"/>
    </source>
</evidence>
<feature type="transmembrane region" description="Helical" evidence="5">
    <location>
        <begin position="111"/>
        <end position="130"/>
    </location>
</feature>
<feature type="transmembrane region" description="Helical" evidence="5">
    <location>
        <begin position="59"/>
        <end position="77"/>
    </location>
</feature>
<dbReference type="PANTHER" id="PTHR35371:SF1">
    <property type="entry name" value="BLR7753 PROTEIN"/>
    <property type="match status" value="1"/>
</dbReference>
<comment type="subcellular location">
    <subcellularLocation>
        <location evidence="1">Membrane</location>
    </subcellularLocation>
</comment>
<dbReference type="PANTHER" id="PTHR35371">
    <property type="entry name" value="INNER MEMBRANE PROTEIN"/>
    <property type="match status" value="1"/>
</dbReference>
<evidence type="ECO:0000256" key="2">
    <source>
        <dbReference type="ARBA" id="ARBA00022692"/>
    </source>
</evidence>
<evidence type="ECO:0000256" key="3">
    <source>
        <dbReference type="ARBA" id="ARBA00022989"/>
    </source>
</evidence>
<feature type="transmembrane region" description="Helical" evidence="5">
    <location>
        <begin position="83"/>
        <end position="104"/>
    </location>
</feature>
<name>A0A2P2E5Y1_9PROT</name>
<dbReference type="Pfam" id="PF01124">
    <property type="entry name" value="MAPEG"/>
    <property type="match status" value="1"/>
</dbReference>
<evidence type="ECO:0000313" key="7">
    <source>
        <dbReference type="Proteomes" id="UP000245086"/>
    </source>
</evidence>
<dbReference type="InterPro" id="IPR001129">
    <property type="entry name" value="Membr-assoc_MAPEG"/>
</dbReference>
<proteinExistence type="predicted"/>
<comment type="caution">
    <text evidence="6">The sequence shown here is derived from an EMBL/GenBank/DDBJ whole genome shotgun (WGS) entry which is preliminary data.</text>
</comment>
<organism evidence="6 7">
    <name type="scientific">Candidatus Phycosocius bacilliformis</name>
    <dbReference type="NCBI Taxonomy" id="1445552"/>
    <lineage>
        <taxon>Bacteria</taxon>
        <taxon>Pseudomonadati</taxon>
        <taxon>Pseudomonadota</taxon>
        <taxon>Alphaproteobacteria</taxon>
        <taxon>Caulobacterales</taxon>
        <taxon>Caulobacterales incertae sedis</taxon>
        <taxon>Candidatus Phycosocius</taxon>
    </lineage>
</organism>
<gene>
    <name evidence="6" type="ORF">PbB2_00131</name>
</gene>
<keyword evidence="2 5" id="KW-0812">Transmembrane</keyword>
<dbReference type="GO" id="GO:0016020">
    <property type="term" value="C:membrane"/>
    <property type="evidence" value="ECO:0007669"/>
    <property type="project" value="UniProtKB-SubCell"/>
</dbReference>